<dbReference type="PRINTS" id="PR00344">
    <property type="entry name" value="BCTRLSENSOR"/>
</dbReference>
<evidence type="ECO:0000256" key="10">
    <source>
        <dbReference type="ARBA" id="ARBA00022989"/>
    </source>
</evidence>
<dbReference type="Pfam" id="PF13493">
    <property type="entry name" value="DUF4118"/>
    <property type="match status" value="1"/>
</dbReference>
<dbReference type="OrthoDB" id="9806130at2"/>
<dbReference type="SMART" id="SM00387">
    <property type="entry name" value="HATPase_c"/>
    <property type="match status" value="1"/>
</dbReference>
<accession>A0A4Q2K8E5</accession>
<comment type="catalytic activity">
    <reaction evidence="1">
        <text>ATP + protein L-histidine = ADP + protein N-phospho-L-histidine.</text>
        <dbReference type="EC" id="2.7.13.3"/>
    </reaction>
</comment>
<dbReference type="Pfam" id="PF00512">
    <property type="entry name" value="HisKA"/>
    <property type="match status" value="1"/>
</dbReference>
<organism evidence="15 16">
    <name type="scientific">Candidatus Borkfalkia ceftriaxoniphila</name>
    <dbReference type="NCBI Taxonomy" id="2508949"/>
    <lineage>
        <taxon>Bacteria</taxon>
        <taxon>Bacillati</taxon>
        <taxon>Bacillota</taxon>
        <taxon>Clostridia</taxon>
        <taxon>Christensenellales</taxon>
        <taxon>Christensenellaceae</taxon>
        <taxon>Candidatus Borkfalkia</taxon>
    </lineage>
</organism>
<dbReference type="InterPro" id="IPR052023">
    <property type="entry name" value="Histidine_kinase_KdpD"/>
</dbReference>
<dbReference type="CDD" id="cd00082">
    <property type="entry name" value="HisKA"/>
    <property type="match status" value="1"/>
</dbReference>
<dbReference type="InterPro" id="IPR025201">
    <property type="entry name" value="KdpD_TM"/>
</dbReference>
<dbReference type="PANTHER" id="PTHR45569:SF1">
    <property type="entry name" value="SENSOR PROTEIN KDPD"/>
    <property type="match status" value="1"/>
</dbReference>
<evidence type="ECO:0000256" key="13">
    <source>
        <dbReference type="SAM" id="Phobius"/>
    </source>
</evidence>
<dbReference type="SMART" id="SM00388">
    <property type="entry name" value="HisKA"/>
    <property type="match status" value="1"/>
</dbReference>
<keyword evidence="8" id="KW-0418">Kinase</keyword>
<dbReference type="GO" id="GO:0005886">
    <property type="term" value="C:plasma membrane"/>
    <property type="evidence" value="ECO:0007669"/>
    <property type="project" value="TreeGrafter"/>
</dbReference>
<evidence type="ECO:0000256" key="11">
    <source>
        <dbReference type="ARBA" id="ARBA00023012"/>
    </source>
</evidence>
<evidence type="ECO:0000256" key="3">
    <source>
        <dbReference type="ARBA" id="ARBA00012438"/>
    </source>
</evidence>
<feature type="transmembrane region" description="Helical" evidence="13">
    <location>
        <begin position="86"/>
        <end position="107"/>
    </location>
</feature>
<evidence type="ECO:0000256" key="12">
    <source>
        <dbReference type="ARBA" id="ARBA00023136"/>
    </source>
</evidence>
<dbReference type="InterPro" id="IPR038318">
    <property type="entry name" value="KdpD_sf"/>
</dbReference>
<evidence type="ECO:0000256" key="7">
    <source>
        <dbReference type="ARBA" id="ARBA00022741"/>
    </source>
</evidence>
<dbReference type="InterPro" id="IPR003594">
    <property type="entry name" value="HATPase_dom"/>
</dbReference>
<evidence type="ECO:0000259" key="14">
    <source>
        <dbReference type="PROSITE" id="PS50109"/>
    </source>
</evidence>
<dbReference type="PROSITE" id="PS50109">
    <property type="entry name" value="HIS_KIN"/>
    <property type="match status" value="1"/>
</dbReference>
<evidence type="ECO:0000256" key="9">
    <source>
        <dbReference type="ARBA" id="ARBA00022840"/>
    </source>
</evidence>
<protein>
    <recommendedName>
        <fullName evidence="3">histidine kinase</fullName>
        <ecNumber evidence="3">2.7.13.3</ecNumber>
    </recommendedName>
</protein>
<dbReference type="Proteomes" id="UP000291269">
    <property type="component" value="Unassembled WGS sequence"/>
</dbReference>
<dbReference type="SUPFAM" id="SSF47384">
    <property type="entry name" value="Homodimeric domain of signal transducing histidine kinase"/>
    <property type="match status" value="1"/>
</dbReference>
<evidence type="ECO:0000256" key="2">
    <source>
        <dbReference type="ARBA" id="ARBA00004141"/>
    </source>
</evidence>
<dbReference type="Pfam" id="PF02518">
    <property type="entry name" value="HATPase_c"/>
    <property type="match status" value="1"/>
</dbReference>
<dbReference type="AlphaFoldDB" id="A0A4Q2K8E5"/>
<evidence type="ECO:0000256" key="8">
    <source>
        <dbReference type="ARBA" id="ARBA00022777"/>
    </source>
</evidence>
<keyword evidence="12 13" id="KW-0472">Membrane</keyword>
<dbReference type="RefSeq" id="WP_129227247.1">
    <property type="nucleotide sequence ID" value="NZ_SDOZ01000005.1"/>
</dbReference>
<sequence>MMKKSDILKNIGLTLLVFAVCTGLCFLLDFFKINDLNFLILYVLGILLVAVFTKGYAYSASLSVASVLGYNFFFTVPRFTLKIDDLMYLVTFFLMLAVGLGISAVTFQLKKKMAQINALNLEKIRLKNNADKELLKATLLRSISHDLRTPLTAIKNGAEILRDNPSLDEKDRGEILDDIRSKSDWTIRLVENLLSLTRIDGENLTVKKSFEVLEEILPQAVRNVSGVLGNRKIHYDTPADMMLIPMDGTLIIQVLGNILNNAAKHTDDDGNIWIKVWNTGKNAVFRISNDGPCIREEDLPHLFEMYYTAADSKSEGVGLGLAICKLIITAHGGNISARNADGKAVFEFNLPMEEYNG</sequence>
<keyword evidence="11" id="KW-0902">Two-component regulatory system</keyword>
<evidence type="ECO:0000256" key="1">
    <source>
        <dbReference type="ARBA" id="ARBA00000085"/>
    </source>
</evidence>
<evidence type="ECO:0000256" key="5">
    <source>
        <dbReference type="ARBA" id="ARBA00022679"/>
    </source>
</evidence>
<dbReference type="InterPro" id="IPR005467">
    <property type="entry name" value="His_kinase_dom"/>
</dbReference>
<dbReference type="GO" id="GO:0000155">
    <property type="term" value="F:phosphorelay sensor kinase activity"/>
    <property type="evidence" value="ECO:0007669"/>
    <property type="project" value="InterPro"/>
</dbReference>
<comment type="subcellular location">
    <subcellularLocation>
        <location evidence="2">Membrane</location>
        <topology evidence="2">Multi-pass membrane protein</topology>
    </subcellularLocation>
</comment>
<keyword evidence="5" id="KW-0808">Transferase</keyword>
<dbReference type="InterPro" id="IPR036890">
    <property type="entry name" value="HATPase_C_sf"/>
</dbReference>
<dbReference type="GO" id="GO:0005524">
    <property type="term" value="F:ATP binding"/>
    <property type="evidence" value="ECO:0007669"/>
    <property type="project" value="UniProtKB-KW"/>
</dbReference>
<keyword evidence="6 13" id="KW-0812">Transmembrane</keyword>
<feature type="transmembrane region" description="Helical" evidence="13">
    <location>
        <begin position="36"/>
        <end position="53"/>
    </location>
</feature>
<evidence type="ECO:0000313" key="15">
    <source>
        <dbReference type="EMBL" id="RXZ57876.1"/>
    </source>
</evidence>
<feature type="transmembrane region" description="Helical" evidence="13">
    <location>
        <begin position="60"/>
        <end position="80"/>
    </location>
</feature>
<keyword evidence="10 13" id="KW-1133">Transmembrane helix</keyword>
<evidence type="ECO:0000256" key="6">
    <source>
        <dbReference type="ARBA" id="ARBA00022692"/>
    </source>
</evidence>
<dbReference type="InterPro" id="IPR003661">
    <property type="entry name" value="HisK_dim/P_dom"/>
</dbReference>
<dbReference type="Gene3D" id="1.20.120.620">
    <property type="entry name" value="Backbone structure of the membrane domain of e. Coli histidine kinase receptor kdpd"/>
    <property type="match status" value="1"/>
</dbReference>
<dbReference type="InterPro" id="IPR036097">
    <property type="entry name" value="HisK_dim/P_sf"/>
</dbReference>
<keyword evidence="9" id="KW-0067">ATP-binding</keyword>
<dbReference type="InterPro" id="IPR004358">
    <property type="entry name" value="Sig_transdc_His_kin-like_C"/>
</dbReference>
<keyword evidence="4" id="KW-0597">Phosphoprotein</keyword>
<evidence type="ECO:0000256" key="4">
    <source>
        <dbReference type="ARBA" id="ARBA00022553"/>
    </source>
</evidence>
<dbReference type="PANTHER" id="PTHR45569">
    <property type="entry name" value="SENSOR PROTEIN KDPD"/>
    <property type="match status" value="1"/>
</dbReference>
<dbReference type="Gene3D" id="3.30.565.10">
    <property type="entry name" value="Histidine kinase-like ATPase, C-terminal domain"/>
    <property type="match status" value="1"/>
</dbReference>
<dbReference type="EC" id="2.7.13.3" evidence="3"/>
<gene>
    <name evidence="15" type="ORF">ESZ91_11015</name>
</gene>
<reference evidence="15 16" key="1">
    <citation type="journal article" date="2019" name="Gut">
        <title>Antibiotics-induced monodominance of a novel gut bacterial order.</title>
        <authorList>
            <person name="Hildebrand F."/>
            <person name="Moitinho-Silva L."/>
            <person name="Blasche S."/>
            <person name="Jahn M.T."/>
            <person name="Gossmann T.I."/>
            <person name="Heuerta-Cepas J."/>
            <person name="Hercog R."/>
            <person name="Luetge M."/>
            <person name="Bahram M."/>
            <person name="Pryszlak A."/>
            <person name="Alves R.J."/>
            <person name="Waszak S.M."/>
            <person name="Zhu A."/>
            <person name="Ye L."/>
            <person name="Costea P.I."/>
            <person name="Aalvink S."/>
            <person name="Belzer C."/>
            <person name="Forslund S.K."/>
            <person name="Sunagawa S."/>
            <person name="Hentschel U."/>
            <person name="Merten C."/>
            <person name="Patil K.R."/>
            <person name="Benes V."/>
            <person name="Bork P."/>
        </authorList>
    </citation>
    <scope>NUCLEOTIDE SEQUENCE [LARGE SCALE GENOMIC DNA]</scope>
    <source>
        <strain evidence="15 16">HDS1380</strain>
    </source>
</reference>
<comment type="caution">
    <text evidence="15">The sequence shown here is derived from an EMBL/GenBank/DDBJ whole genome shotgun (WGS) entry which is preliminary data.</text>
</comment>
<dbReference type="EMBL" id="SDOZ01000005">
    <property type="protein sequence ID" value="RXZ57876.1"/>
    <property type="molecule type" value="Genomic_DNA"/>
</dbReference>
<dbReference type="SUPFAM" id="SSF55874">
    <property type="entry name" value="ATPase domain of HSP90 chaperone/DNA topoisomerase II/histidine kinase"/>
    <property type="match status" value="1"/>
</dbReference>
<keyword evidence="7" id="KW-0547">Nucleotide-binding</keyword>
<evidence type="ECO:0000313" key="16">
    <source>
        <dbReference type="Proteomes" id="UP000291269"/>
    </source>
</evidence>
<feature type="domain" description="Histidine kinase" evidence="14">
    <location>
        <begin position="142"/>
        <end position="354"/>
    </location>
</feature>
<name>A0A4Q2K8E5_9FIRM</name>
<feature type="transmembrane region" description="Helical" evidence="13">
    <location>
        <begin position="12"/>
        <end position="30"/>
    </location>
</feature>
<dbReference type="CDD" id="cd00075">
    <property type="entry name" value="HATPase"/>
    <property type="match status" value="1"/>
</dbReference>
<dbReference type="Gene3D" id="1.10.287.130">
    <property type="match status" value="1"/>
</dbReference>
<keyword evidence="16" id="KW-1185">Reference proteome</keyword>
<proteinExistence type="predicted"/>